<dbReference type="PANTHER" id="PTHR10127:SF850">
    <property type="entry name" value="METALLOENDOPEPTIDASE"/>
    <property type="match status" value="1"/>
</dbReference>
<keyword evidence="5" id="KW-1185">Reference proteome</keyword>
<protein>
    <recommendedName>
        <fullName evidence="1">Metalloendopeptidase</fullName>
        <ecNumber evidence="1">3.4.24.-</ecNumber>
    </recommendedName>
</protein>
<dbReference type="InterPro" id="IPR024079">
    <property type="entry name" value="MetalloPept_cat_dom_sf"/>
</dbReference>
<dbReference type="AlphaFoldDB" id="A0A9P6G8H9"/>
<dbReference type="Pfam" id="PF01400">
    <property type="entry name" value="Astacin"/>
    <property type="match status" value="1"/>
</dbReference>
<dbReference type="EMBL" id="WJXW01000014">
    <property type="protein sequence ID" value="KAF9730576.1"/>
    <property type="molecule type" value="Genomic_DNA"/>
</dbReference>
<keyword evidence="1" id="KW-0479">Metal-binding</keyword>
<feature type="region of interest" description="Disordered" evidence="2">
    <location>
        <begin position="31"/>
        <end position="51"/>
    </location>
</feature>
<feature type="signal peptide" evidence="1">
    <location>
        <begin position="1"/>
        <end position="19"/>
    </location>
</feature>
<feature type="compositionally biased region" description="Polar residues" evidence="2">
    <location>
        <begin position="382"/>
        <end position="392"/>
    </location>
</feature>
<organism evidence="4 5">
    <name type="scientific">Paraphaeosphaeria minitans</name>
    <dbReference type="NCBI Taxonomy" id="565426"/>
    <lineage>
        <taxon>Eukaryota</taxon>
        <taxon>Fungi</taxon>
        <taxon>Dikarya</taxon>
        <taxon>Ascomycota</taxon>
        <taxon>Pezizomycotina</taxon>
        <taxon>Dothideomycetes</taxon>
        <taxon>Pleosporomycetidae</taxon>
        <taxon>Pleosporales</taxon>
        <taxon>Massarineae</taxon>
        <taxon>Didymosphaeriaceae</taxon>
        <taxon>Paraphaeosphaeria</taxon>
    </lineage>
</organism>
<dbReference type="InterPro" id="IPR001506">
    <property type="entry name" value="Peptidase_M12A"/>
</dbReference>
<sequence length="438" mass="48786">MKLKIVAVWYAAMLQLALAMSSNSSATLPSLVRPRNAAEARSVNVPENYDSDAQMGSAEWLSAGGPNGDARPWPRRTGLKEIDKGALTLWSDSLGDFNSGKFGPENKHSLAFRVPPERPRSDDFNPYCCNSYTYGEEGKPLNHEVDLKCDWNTEQYPPDTVAVHWLDNVKGEGGAKATIGYYYDVPGQDPVPGRHDIIVSDGSKPHTIAHEIGHILGMTHEHQRWDRDEYVHFLCENIRGMKEVADYAWNMYGRTNGISREDVLELLCEDSGQAEFWSALSRAWMRGDGFDEMDEDTTLDGPDGFDYESITMYGSTQGVAVEYATLVNVNTAILVKIKQRPDTGEKYIDVNDWFLPVPTRVSQKGAAFVRRFYSWGKAWTPLQKQPDQSSKPPLTVEDPPSEPQGPAPPYKAPSKPPSGKPPPIPPRPANRPPKPPQK</sequence>
<dbReference type="Proteomes" id="UP000756921">
    <property type="component" value="Unassembled WGS sequence"/>
</dbReference>
<evidence type="ECO:0000313" key="4">
    <source>
        <dbReference type="EMBL" id="KAF9730576.1"/>
    </source>
</evidence>
<dbReference type="GO" id="GO:0046872">
    <property type="term" value="F:metal ion binding"/>
    <property type="evidence" value="ECO:0007669"/>
    <property type="project" value="UniProtKB-KW"/>
</dbReference>
<keyword evidence="1" id="KW-0732">Signal</keyword>
<comment type="caution">
    <text evidence="4">The sequence shown here is derived from an EMBL/GenBank/DDBJ whole genome shotgun (WGS) entry which is preliminary data.</text>
</comment>
<keyword evidence="1" id="KW-0482">Metalloprotease</keyword>
<reference evidence="4" key="1">
    <citation type="journal article" date="2020" name="Mol. Plant Microbe Interact.">
        <title>Genome Sequence of the Biocontrol Agent Coniothyrium minitans strain Conio (IMI 134523).</title>
        <authorList>
            <person name="Patel D."/>
            <person name="Shittu T.A."/>
            <person name="Baroncelli R."/>
            <person name="Muthumeenakshi S."/>
            <person name="Osborne T.H."/>
            <person name="Janganan T.K."/>
            <person name="Sreenivasaprasad S."/>
        </authorList>
    </citation>
    <scope>NUCLEOTIDE SEQUENCE</scope>
    <source>
        <strain evidence="4">Conio</strain>
    </source>
</reference>
<dbReference type="PANTHER" id="PTHR10127">
    <property type="entry name" value="DISCOIDIN, CUB, EGF, LAMININ , AND ZINC METALLOPROTEASE DOMAIN CONTAINING"/>
    <property type="match status" value="1"/>
</dbReference>
<dbReference type="Gene3D" id="3.40.390.10">
    <property type="entry name" value="Collagenase (Catalytic Domain)"/>
    <property type="match status" value="1"/>
</dbReference>
<feature type="domain" description="Peptidase M12A" evidence="3">
    <location>
        <begin position="200"/>
        <end position="241"/>
    </location>
</feature>
<feature type="region of interest" description="Disordered" evidence="2">
    <location>
        <begin position="382"/>
        <end position="438"/>
    </location>
</feature>
<comment type="cofactor">
    <cofactor evidence="1">
        <name>Zn(2+)</name>
        <dbReference type="ChEBI" id="CHEBI:29105"/>
    </cofactor>
    <text evidence="1">Binds 1 zinc ion per subunit.</text>
</comment>
<dbReference type="GO" id="GO:0004222">
    <property type="term" value="F:metalloendopeptidase activity"/>
    <property type="evidence" value="ECO:0007669"/>
    <property type="project" value="UniProtKB-UniRule"/>
</dbReference>
<name>A0A9P6G8H9_9PLEO</name>
<dbReference type="OrthoDB" id="291007at2759"/>
<evidence type="ECO:0000313" key="5">
    <source>
        <dbReference type="Proteomes" id="UP000756921"/>
    </source>
</evidence>
<feature type="chain" id="PRO_5040536373" description="Metalloendopeptidase" evidence="1">
    <location>
        <begin position="20"/>
        <end position="438"/>
    </location>
</feature>
<dbReference type="EC" id="3.4.24.-" evidence="1"/>
<accession>A0A9P6G8H9</accession>
<dbReference type="GO" id="GO:0006508">
    <property type="term" value="P:proteolysis"/>
    <property type="evidence" value="ECO:0007669"/>
    <property type="project" value="UniProtKB-KW"/>
</dbReference>
<evidence type="ECO:0000256" key="1">
    <source>
        <dbReference type="RuleBase" id="RU361183"/>
    </source>
</evidence>
<gene>
    <name evidence="4" type="ORF">PMIN01_11445</name>
</gene>
<keyword evidence="1" id="KW-0378">Hydrolase</keyword>
<proteinExistence type="predicted"/>
<dbReference type="SUPFAM" id="SSF55486">
    <property type="entry name" value="Metalloproteases ('zincins'), catalytic domain"/>
    <property type="match status" value="1"/>
</dbReference>
<keyword evidence="1" id="KW-0645">Protease</keyword>
<evidence type="ECO:0000259" key="3">
    <source>
        <dbReference type="Pfam" id="PF01400"/>
    </source>
</evidence>
<keyword evidence="1" id="KW-0862">Zinc</keyword>
<evidence type="ECO:0000256" key="2">
    <source>
        <dbReference type="SAM" id="MobiDB-lite"/>
    </source>
</evidence>
<feature type="compositionally biased region" description="Pro residues" evidence="2">
    <location>
        <begin position="401"/>
        <end position="438"/>
    </location>
</feature>
<dbReference type="PRINTS" id="PR00480">
    <property type="entry name" value="ASTACIN"/>
</dbReference>